<dbReference type="InterPro" id="IPR013604">
    <property type="entry name" value="7TM_chemorcpt"/>
</dbReference>
<proteinExistence type="predicted"/>
<sequence>MLQNNFKALRNYLLQSLNIANNHGSFQGARIGQTIYIIEDNTFSKLLEASKILNILFECGEIFNKVFGFVILLINISTVLIILVSLNTVLIYGDVGQLTLEVTTNCICEFLIFVTWNSFIISACGLFKKESIMLVKLCCKLQHGLAHNSKERQELLHLARQINRKAPMVSAGGFFTVDFGLIFSVFSYVGTYIVALIQFSHIDF</sequence>
<dbReference type="GO" id="GO:0005886">
    <property type="term" value="C:plasma membrane"/>
    <property type="evidence" value="ECO:0007669"/>
    <property type="project" value="UniProtKB-SubCell"/>
</dbReference>
<organism evidence="9 10">
    <name type="scientific">Psylliodes chrysocephalus</name>
    <dbReference type="NCBI Taxonomy" id="3402493"/>
    <lineage>
        <taxon>Eukaryota</taxon>
        <taxon>Metazoa</taxon>
        <taxon>Ecdysozoa</taxon>
        <taxon>Arthropoda</taxon>
        <taxon>Hexapoda</taxon>
        <taxon>Insecta</taxon>
        <taxon>Pterygota</taxon>
        <taxon>Neoptera</taxon>
        <taxon>Endopterygota</taxon>
        <taxon>Coleoptera</taxon>
        <taxon>Polyphaga</taxon>
        <taxon>Cucujiformia</taxon>
        <taxon>Chrysomeloidea</taxon>
        <taxon>Chrysomelidae</taxon>
        <taxon>Galerucinae</taxon>
        <taxon>Alticini</taxon>
        <taxon>Psylliodes</taxon>
    </lineage>
</organism>
<keyword evidence="5 8" id="KW-0472">Membrane</keyword>
<keyword evidence="4 8" id="KW-1133">Transmembrane helix</keyword>
<dbReference type="PANTHER" id="PTHR21143:SF104">
    <property type="entry name" value="GUSTATORY RECEPTOR 8A-RELATED"/>
    <property type="match status" value="1"/>
</dbReference>
<evidence type="ECO:0000256" key="1">
    <source>
        <dbReference type="ARBA" id="ARBA00004651"/>
    </source>
</evidence>
<dbReference type="GO" id="GO:0043025">
    <property type="term" value="C:neuronal cell body"/>
    <property type="evidence" value="ECO:0007669"/>
    <property type="project" value="TreeGrafter"/>
</dbReference>
<evidence type="ECO:0000256" key="5">
    <source>
        <dbReference type="ARBA" id="ARBA00023136"/>
    </source>
</evidence>
<dbReference type="AlphaFoldDB" id="A0A9P0CWB7"/>
<feature type="transmembrane region" description="Helical" evidence="8">
    <location>
        <begin position="66"/>
        <end position="90"/>
    </location>
</feature>
<dbReference type="GO" id="GO:0008049">
    <property type="term" value="P:male courtship behavior"/>
    <property type="evidence" value="ECO:0007669"/>
    <property type="project" value="TreeGrafter"/>
</dbReference>
<dbReference type="GO" id="GO:0007165">
    <property type="term" value="P:signal transduction"/>
    <property type="evidence" value="ECO:0007669"/>
    <property type="project" value="UniProtKB-KW"/>
</dbReference>
<keyword evidence="2" id="KW-1003">Cell membrane</keyword>
<dbReference type="EMBL" id="OV651814">
    <property type="protein sequence ID" value="CAH1106104.1"/>
    <property type="molecule type" value="Genomic_DNA"/>
</dbReference>
<evidence type="ECO:0000256" key="4">
    <source>
        <dbReference type="ARBA" id="ARBA00022989"/>
    </source>
</evidence>
<evidence type="ECO:0000256" key="8">
    <source>
        <dbReference type="SAM" id="Phobius"/>
    </source>
</evidence>
<keyword evidence="10" id="KW-1185">Reference proteome</keyword>
<evidence type="ECO:0000256" key="6">
    <source>
        <dbReference type="ARBA" id="ARBA00023170"/>
    </source>
</evidence>
<feature type="transmembrane region" description="Helical" evidence="8">
    <location>
        <begin position="174"/>
        <end position="199"/>
    </location>
</feature>
<dbReference type="GO" id="GO:0030425">
    <property type="term" value="C:dendrite"/>
    <property type="evidence" value="ECO:0007669"/>
    <property type="project" value="TreeGrafter"/>
</dbReference>
<dbReference type="GO" id="GO:0030424">
    <property type="term" value="C:axon"/>
    <property type="evidence" value="ECO:0007669"/>
    <property type="project" value="TreeGrafter"/>
</dbReference>
<dbReference type="Pfam" id="PF08395">
    <property type="entry name" value="7tm_7"/>
    <property type="match status" value="1"/>
</dbReference>
<evidence type="ECO:0000256" key="3">
    <source>
        <dbReference type="ARBA" id="ARBA00022692"/>
    </source>
</evidence>
<name>A0A9P0CWB7_9CUCU</name>
<keyword evidence="7" id="KW-0807">Transducer</keyword>
<evidence type="ECO:0000256" key="7">
    <source>
        <dbReference type="ARBA" id="ARBA00023224"/>
    </source>
</evidence>
<gene>
    <name evidence="9" type="ORF">PSYICH_LOCUS6339</name>
</gene>
<keyword evidence="6" id="KW-0675">Receptor</keyword>
<reference evidence="9" key="1">
    <citation type="submission" date="2022-01" db="EMBL/GenBank/DDBJ databases">
        <authorList>
            <person name="King R."/>
        </authorList>
    </citation>
    <scope>NUCLEOTIDE SEQUENCE</scope>
</reference>
<evidence type="ECO:0000313" key="10">
    <source>
        <dbReference type="Proteomes" id="UP001153636"/>
    </source>
</evidence>
<evidence type="ECO:0008006" key="11">
    <source>
        <dbReference type="Google" id="ProtNLM"/>
    </source>
</evidence>
<dbReference type="Proteomes" id="UP001153636">
    <property type="component" value="Chromosome 2"/>
</dbReference>
<feature type="transmembrane region" description="Helical" evidence="8">
    <location>
        <begin position="110"/>
        <end position="127"/>
    </location>
</feature>
<comment type="subcellular location">
    <subcellularLocation>
        <location evidence="1">Cell membrane</location>
        <topology evidence="1">Multi-pass membrane protein</topology>
    </subcellularLocation>
</comment>
<accession>A0A9P0CWB7</accession>
<dbReference type="GO" id="GO:0007635">
    <property type="term" value="P:chemosensory behavior"/>
    <property type="evidence" value="ECO:0007669"/>
    <property type="project" value="TreeGrafter"/>
</dbReference>
<dbReference type="GO" id="GO:0050909">
    <property type="term" value="P:sensory perception of taste"/>
    <property type="evidence" value="ECO:0007669"/>
    <property type="project" value="InterPro"/>
</dbReference>
<evidence type="ECO:0000256" key="2">
    <source>
        <dbReference type="ARBA" id="ARBA00022475"/>
    </source>
</evidence>
<keyword evidence="3 8" id="KW-0812">Transmembrane</keyword>
<dbReference type="OrthoDB" id="6478931at2759"/>
<evidence type="ECO:0000313" key="9">
    <source>
        <dbReference type="EMBL" id="CAH1106104.1"/>
    </source>
</evidence>
<protein>
    <recommendedName>
        <fullName evidence="11">Gustatory receptor</fullName>
    </recommendedName>
</protein>
<dbReference type="PANTHER" id="PTHR21143">
    <property type="entry name" value="INVERTEBRATE GUSTATORY RECEPTOR"/>
    <property type="match status" value="1"/>
</dbReference>